<name>A0A2P5BND4_PARAD</name>
<dbReference type="OrthoDB" id="10370263at2759"/>
<accession>A0A2P5BND4</accession>
<evidence type="ECO:0008006" key="4">
    <source>
        <dbReference type="Google" id="ProtNLM"/>
    </source>
</evidence>
<comment type="caution">
    <text evidence="2">The sequence shown here is derived from an EMBL/GenBank/DDBJ whole genome shotgun (WGS) entry which is preliminary data.</text>
</comment>
<evidence type="ECO:0000313" key="3">
    <source>
        <dbReference type="Proteomes" id="UP000237105"/>
    </source>
</evidence>
<keyword evidence="1" id="KW-0472">Membrane</keyword>
<dbReference type="EMBL" id="JXTB01000247">
    <property type="protein sequence ID" value="PON50302.1"/>
    <property type="molecule type" value="Genomic_DNA"/>
</dbReference>
<gene>
    <name evidence="2" type="ORF">PanWU01x14_223880</name>
</gene>
<dbReference type="AlphaFoldDB" id="A0A2P5BND4"/>
<dbReference type="Proteomes" id="UP000237105">
    <property type="component" value="Unassembled WGS sequence"/>
</dbReference>
<protein>
    <recommendedName>
        <fullName evidence="4">Transmembrane protein</fullName>
    </recommendedName>
</protein>
<reference evidence="3" key="1">
    <citation type="submission" date="2016-06" db="EMBL/GenBank/DDBJ databases">
        <title>Parallel loss of symbiosis genes in relatives of nitrogen-fixing non-legume Parasponia.</title>
        <authorList>
            <person name="Van Velzen R."/>
            <person name="Holmer R."/>
            <person name="Bu F."/>
            <person name="Rutten L."/>
            <person name="Van Zeijl A."/>
            <person name="Liu W."/>
            <person name="Santuari L."/>
            <person name="Cao Q."/>
            <person name="Sharma T."/>
            <person name="Shen D."/>
            <person name="Roswanjaya Y."/>
            <person name="Wardhani T."/>
            <person name="Kalhor M.S."/>
            <person name="Jansen J."/>
            <person name="Van den Hoogen J."/>
            <person name="Gungor B."/>
            <person name="Hartog M."/>
            <person name="Hontelez J."/>
            <person name="Verver J."/>
            <person name="Yang W.-C."/>
            <person name="Schijlen E."/>
            <person name="Repin R."/>
            <person name="Schilthuizen M."/>
            <person name="Schranz E."/>
            <person name="Heidstra R."/>
            <person name="Miyata K."/>
            <person name="Fedorova E."/>
            <person name="Kohlen W."/>
            <person name="Bisseling T."/>
            <person name="Smit S."/>
            <person name="Geurts R."/>
        </authorList>
    </citation>
    <scope>NUCLEOTIDE SEQUENCE [LARGE SCALE GENOMIC DNA]</scope>
    <source>
        <strain evidence="3">cv. WU1-14</strain>
    </source>
</reference>
<evidence type="ECO:0000256" key="1">
    <source>
        <dbReference type="SAM" id="Phobius"/>
    </source>
</evidence>
<proteinExistence type="predicted"/>
<sequence length="214" mass="24721">MRTPPPTNSSSTRFSSRVVVSLAEVPIDSTPSCSVEFEASSQKGPTRTDELSEPEYVLAVIGSGARTSAWLESLMALFFFFFFLEGFFNRSRFLTKRSMREVGKPVWTTREPPRFGDWRSATIRDIRVTLAFFHGRGMVVPGYASVTIYFFFKKRKKIGEENEKLGIGFFPDGSEFSRWEFTFVFIYRGCLSCEKKRWKIGREREKVIGNCWRC</sequence>
<organism evidence="2 3">
    <name type="scientific">Parasponia andersonii</name>
    <name type="common">Sponia andersonii</name>
    <dbReference type="NCBI Taxonomy" id="3476"/>
    <lineage>
        <taxon>Eukaryota</taxon>
        <taxon>Viridiplantae</taxon>
        <taxon>Streptophyta</taxon>
        <taxon>Embryophyta</taxon>
        <taxon>Tracheophyta</taxon>
        <taxon>Spermatophyta</taxon>
        <taxon>Magnoliopsida</taxon>
        <taxon>eudicotyledons</taxon>
        <taxon>Gunneridae</taxon>
        <taxon>Pentapetalae</taxon>
        <taxon>rosids</taxon>
        <taxon>fabids</taxon>
        <taxon>Rosales</taxon>
        <taxon>Cannabaceae</taxon>
        <taxon>Parasponia</taxon>
    </lineage>
</organism>
<keyword evidence="1" id="KW-0812">Transmembrane</keyword>
<feature type="transmembrane region" description="Helical" evidence="1">
    <location>
        <begin position="69"/>
        <end position="88"/>
    </location>
</feature>
<feature type="non-terminal residue" evidence="2">
    <location>
        <position position="214"/>
    </location>
</feature>
<keyword evidence="1" id="KW-1133">Transmembrane helix</keyword>
<evidence type="ECO:0000313" key="2">
    <source>
        <dbReference type="EMBL" id="PON50302.1"/>
    </source>
</evidence>
<keyword evidence="3" id="KW-1185">Reference proteome</keyword>